<evidence type="ECO:0000313" key="2">
    <source>
        <dbReference type="EMBL" id="AXV66985.1"/>
    </source>
</evidence>
<dbReference type="KEGG" id="pdj:D0907_16800"/>
<dbReference type="Proteomes" id="UP000264605">
    <property type="component" value="Plasmid unnamed1"/>
</dbReference>
<sequence>MGSFGGLTNTASQGNVSINNIIAQRYKSQVDFIFITAPTIPYKWLYLGKLYCFIFFINNLTLLYNDFSDLDQFLTR</sequence>
<gene>
    <name evidence="2" type="ORF">D0907_16800</name>
</gene>
<accession>A0AAD0WE16</accession>
<evidence type="ECO:0000313" key="3">
    <source>
        <dbReference type="Proteomes" id="UP000264605"/>
    </source>
</evidence>
<feature type="transmembrane region" description="Helical" evidence="1">
    <location>
        <begin position="44"/>
        <end position="64"/>
    </location>
</feature>
<reference evidence="2 3" key="1">
    <citation type="submission" date="2018-08" db="EMBL/GenBank/DDBJ databases">
        <title>Draft genome sequence of Pseudoalteromonas donghaensis HJ51.</title>
        <authorList>
            <person name="Oh J."/>
            <person name="Roh D."/>
        </authorList>
    </citation>
    <scope>NUCLEOTIDE SEQUENCE [LARGE SCALE GENOMIC DNA]</scope>
    <source>
        <strain evidence="2 3">HJ51</strain>
        <plasmid evidence="2 3">unnamed1</plasmid>
    </source>
</reference>
<keyword evidence="2" id="KW-0614">Plasmid</keyword>
<keyword evidence="1" id="KW-1133">Transmembrane helix</keyword>
<dbReference type="AlphaFoldDB" id="A0AAD0WE16"/>
<keyword evidence="1" id="KW-0472">Membrane</keyword>
<proteinExistence type="predicted"/>
<evidence type="ECO:0000256" key="1">
    <source>
        <dbReference type="SAM" id="Phobius"/>
    </source>
</evidence>
<organism evidence="2 3">
    <name type="scientific">Pseudoalteromonas lipolytica</name>
    <dbReference type="NCBI Taxonomy" id="570156"/>
    <lineage>
        <taxon>Bacteria</taxon>
        <taxon>Pseudomonadati</taxon>
        <taxon>Pseudomonadota</taxon>
        <taxon>Gammaproteobacteria</taxon>
        <taxon>Alteromonadales</taxon>
        <taxon>Pseudoalteromonadaceae</taxon>
        <taxon>Pseudoalteromonas</taxon>
    </lineage>
</organism>
<keyword evidence="1" id="KW-0812">Transmembrane</keyword>
<geneLocation type="plasmid" evidence="2 3">
    <name>unnamed1</name>
</geneLocation>
<protein>
    <submittedName>
        <fullName evidence="2">Uncharacterized protein</fullName>
    </submittedName>
</protein>
<name>A0AAD0WE16_9GAMM</name>
<dbReference type="EMBL" id="CP032091">
    <property type="protein sequence ID" value="AXV66985.1"/>
    <property type="molecule type" value="Genomic_DNA"/>
</dbReference>